<name>A0A1P8VQA4_MYXXA</name>
<keyword evidence="1" id="KW-0472">Membrane</keyword>
<sequence>MNVHNVLKLLHLIAVVVFMGDIVVTAVWRLLADRTREPRVIAYALRLVQFTDKYLLVPSVFALAATGMLRAHLQGIPLWTNPALAAGQVSFMLCGVVWSQMLRPIQARQLVMAEALGDASGAAFDDYLLLTKKWFRWGILAMALAFGSMALMVLH</sequence>
<dbReference type="AlphaFoldDB" id="A0A1P8VQA4"/>
<evidence type="ECO:0000256" key="1">
    <source>
        <dbReference type="SAM" id="Phobius"/>
    </source>
</evidence>
<protein>
    <submittedName>
        <fullName evidence="2">Membrane protein</fullName>
    </submittedName>
</protein>
<accession>A0A1P8VQA4</accession>
<feature type="transmembrane region" description="Helical" evidence="1">
    <location>
        <begin position="53"/>
        <end position="73"/>
    </location>
</feature>
<dbReference type="Pfam" id="PF10027">
    <property type="entry name" value="DUF2269"/>
    <property type="match status" value="1"/>
</dbReference>
<organism evidence="2">
    <name type="scientific">Myxococcus xanthus</name>
    <dbReference type="NCBI Taxonomy" id="34"/>
    <lineage>
        <taxon>Bacteria</taxon>
        <taxon>Pseudomonadati</taxon>
        <taxon>Myxococcota</taxon>
        <taxon>Myxococcia</taxon>
        <taxon>Myxococcales</taxon>
        <taxon>Cystobacterineae</taxon>
        <taxon>Myxococcaceae</taxon>
        <taxon>Myxococcus</taxon>
    </lineage>
</organism>
<keyword evidence="1" id="KW-0812">Transmembrane</keyword>
<evidence type="ECO:0000313" key="2">
    <source>
        <dbReference type="EMBL" id="APZ78810.1"/>
    </source>
</evidence>
<feature type="transmembrane region" description="Helical" evidence="1">
    <location>
        <begin position="12"/>
        <end position="32"/>
    </location>
</feature>
<keyword evidence="1" id="KW-1133">Transmembrane helix</keyword>
<reference evidence="2" key="1">
    <citation type="journal article" date="2017" name="ACS Chem. Biol.">
        <title>Genomics-Guided Exploitation of Lipopeptide Diversity in Myxobacteria.</title>
        <authorList>
            <person name="Burgard C."/>
            <person name="Zaburannyi N."/>
            <person name="Nadmid S."/>
            <person name="Maier J."/>
            <person name="Jenke-Kodama H."/>
            <person name="Luxenburger E."/>
            <person name="Bernauer H.S."/>
            <person name="Wenzel S.C."/>
        </authorList>
    </citation>
    <scope>NUCLEOTIDE SEQUENCE</scope>
    <source>
        <strain evidence="2">Mx48</strain>
    </source>
</reference>
<feature type="transmembrane region" description="Helical" evidence="1">
    <location>
        <begin position="79"/>
        <end position="98"/>
    </location>
</feature>
<dbReference type="EMBL" id="KX622598">
    <property type="protein sequence ID" value="APZ78810.1"/>
    <property type="molecule type" value="Genomic_DNA"/>
</dbReference>
<dbReference type="InterPro" id="IPR018729">
    <property type="entry name" value="DUF2269_transmembrane"/>
</dbReference>
<proteinExistence type="predicted"/>
<feature type="transmembrane region" description="Helical" evidence="1">
    <location>
        <begin position="134"/>
        <end position="154"/>
    </location>
</feature>
<gene>
    <name evidence="2" type="primary">mchD</name>
</gene>